<sequence length="167" mass="19369">RGNAYPTREFLARARQENQIKSCHQRQAEDETFLHIIGYCPMVQDARIKRHNQLWELLADKAKNKELVVFQEPVLKDEQNELYKTDLVFVKGYQAFVVDITVRYESKPTSLAGAVVENVKKYQHLKDQIQELTNVAIIKFTGFPLEAHGKWYQGNYKMLAELGHSSS</sequence>
<evidence type="ECO:0000313" key="1">
    <source>
        <dbReference type="EMBL" id="KFZ65179.1"/>
    </source>
</evidence>
<name>A0A094LN82_PODCR</name>
<keyword evidence="2" id="KW-1185">Reference proteome</keyword>
<feature type="non-terminal residue" evidence="1">
    <location>
        <position position="167"/>
    </location>
</feature>
<dbReference type="OrthoDB" id="9214535at2759"/>
<proteinExistence type="predicted"/>
<evidence type="ECO:0000313" key="2">
    <source>
        <dbReference type="Proteomes" id="UP000053854"/>
    </source>
</evidence>
<protein>
    <submittedName>
        <fullName evidence="1">Uncharacterized protein</fullName>
    </submittedName>
</protein>
<gene>
    <name evidence="1" type="ORF">N338_04655</name>
</gene>
<feature type="non-terminal residue" evidence="1">
    <location>
        <position position="1"/>
    </location>
</feature>
<dbReference type="AlphaFoldDB" id="A0A094LN82"/>
<accession>A0A094LN82</accession>
<dbReference type="EMBL" id="KL273385">
    <property type="protein sequence ID" value="KFZ65179.1"/>
    <property type="molecule type" value="Genomic_DNA"/>
</dbReference>
<organism evidence="1 2">
    <name type="scientific">Podiceps cristatus</name>
    <name type="common">Great crested grebe</name>
    <dbReference type="NCBI Taxonomy" id="345573"/>
    <lineage>
        <taxon>Eukaryota</taxon>
        <taxon>Metazoa</taxon>
        <taxon>Chordata</taxon>
        <taxon>Craniata</taxon>
        <taxon>Vertebrata</taxon>
        <taxon>Euteleostomi</taxon>
        <taxon>Archelosauria</taxon>
        <taxon>Archosauria</taxon>
        <taxon>Dinosauria</taxon>
        <taxon>Saurischia</taxon>
        <taxon>Theropoda</taxon>
        <taxon>Coelurosauria</taxon>
        <taxon>Aves</taxon>
        <taxon>Neognathae</taxon>
        <taxon>Neoaves</taxon>
        <taxon>Mirandornithes</taxon>
        <taxon>Podicipediformes</taxon>
        <taxon>Podicipedidae</taxon>
        <taxon>Podiceps</taxon>
    </lineage>
</organism>
<reference evidence="1 2" key="1">
    <citation type="submission" date="2014-04" db="EMBL/GenBank/DDBJ databases">
        <title>Genome evolution of avian class.</title>
        <authorList>
            <person name="Zhang G."/>
            <person name="Li C."/>
        </authorList>
    </citation>
    <scope>NUCLEOTIDE SEQUENCE [LARGE SCALE GENOMIC DNA]</scope>
    <source>
        <strain evidence="1">BGI_N338</strain>
    </source>
</reference>
<dbReference type="Proteomes" id="UP000053854">
    <property type="component" value="Unassembled WGS sequence"/>
</dbReference>